<comment type="subcellular location">
    <subcellularLocation>
        <location evidence="1">Cell membrane</location>
        <topology evidence="1">Multi-pass membrane protein</topology>
    </subcellularLocation>
    <subcellularLocation>
        <location evidence="6">Membrane</location>
        <topology evidence="6">Multi-pass membrane protein</topology>
    </subcellularLocation>
</comment>
<evidence type="ECO:0000256" key="6">
    <source>
        <dbReference type="RuleBase" id="RU004057"/>
    </source>
</evidence>
<gene>
    <name evidence="9" type="primary">tolQ</name>
    <name evidence="9" type="ORF">NCTC11546_00176</name>
</gene>
<reference evidence="9 10" key="1">
    <citation type="submission" date="2018-06" db="EMBL/GenBank/DDBJ databases">
        <authorList>
            <consortium name="Pathogen Informatics"/>
            <person name="Doyle S."/>
        </authorList>
    </citation>
    <scope>NUCLEOTIDE SEQUENCE [LARGE SCALE GENOMIC DNA]</scope>
    <source>
        <strain evidence="9 10">NCTC11546</strain>
    </source>
</reference>
<feature type="transmembrane region" description="Helical" evidence="7">
    <location>
        <begin position="201"/>
        <end position="223"/>
    </location>
</feature>
<dbReference type="InterPro" id="IPR050790">
    <property type="entry name" value="ExbB/TolQ_transport"/>
</dbReference>
<accession>A0A2X2RCR1</accession>
<sequence>MIIISYFCNIFKQKNKNNMLGLQTSVDVATTATDTAPVAVQEKTLSIMELILDGGMGSIIIISILFVMLAVALFLYFERLFAIKAASKMDKTFMYKIRDCISAGRLDAAKMLCVQSNTPVARLIEKGVSRIGKPLEDINKAIENAGTLEVYNLEKNTAILATIAGAGPMIGFLGTVVGMIMSFHEMASAGGQAEMGSLASGIYTAMATTVAGLIVGIIAYVGYNHLVVKTDKVVHLMEANAVEFLDLLNEPL</sequence>
<dbReference type="InterPro" id="IPR002898">
    <property type="entry name" value="MotA_ExbB_proton_chnl"/>
</dbReference>
<evidence type="ECO:0000256" key="5">
    <source>
        <dbReference type="ARBA" id="ARBA00023136"/>
    </source>
</evidence>
<evidence type="ECO:0000256" key="2">
    <source>
        <dbReference type="ARBA" id="ARBA00022475"/>
    </source>
</evidence>
<evidence type="ECO:0000313" key="9">
    <source>
        <dbReference type="EMBL" id="SQA76974.1"/>
    </source>
</evidence>
<feature type="transmembrane region" description="Helical" evidence="7">
    <location>
        <begin position="158"/>
        <end position="181"/>
    </location>
</feature>
<feature type="transmembrane region" description="Helical" evidence="7">
    <location>
        <begin position="55"/>
        <end position="77"/>
    </location>
</feature>
<name>A0A2X2RCR1_CAPOC</name>
<keyword evidence="6" id="KW-0813">Transport</keyword>
<dbReference type="Proteomes" id="UP000249891">
    <property type="component" value="Unassembled WGS sequence"/>
</dbReference>
<keyword evidence="2" id="KW-1003">Cell membrane</keyword>
<dbReference type="Pfam" id="PF01618">
    <property type="entry name" value="MotA_ExbB"/>
    <property type="match status" value="1"/>
</dbReference>
<feature type="domain" description="MotA/TolQ/ExbB proton channel" evidence="8">
    <location>
        <begin position="116"/>
        <end position="238"/>
    </location>
</feature>
<evidence type="ECO:0000256" key="7">
    <source>
        <dbReference type="SAM" id="Phobius"/>
    </source>
</evidence>
<proteinExistence type="inferred from homology"/>
<dbReference type="PANTHER" id="PTHR30625:SF17">
    <property type="entry name" value="TOLQ-RELATED"/>
    <property type="match status" value="1"/>
</dbReference>
<dbReference type="PANTHER" id="PTHR30625">
    <property type="entry name" value="PROTEIN TOLQ"/>
    <property type="match status" value="1"/>
</dbReference>
<evidence type="ECO:0000259" key="8">
    <source>
        <dbReference type="Pfam" id="PF01618"/>
    </source>
</evidence>
<dbReference type="GO" id="GO:0005886">
    <property type="term" value="C:plasma membrane"/>
    <property type="evidence" value="ECO:0007669"/>
    <property type="project" value="UniProtKB-SubCell"/>
</dbReference>
<dbReference type="GO" id="GO:0017038">
    <property type="term" value="P:protein import"/>
    <property type="evidence" value="ECO:0007669"/>
    <property type="project" value="TreeGrafter"/>
</dbReference>
<keyword evidence="3 7" id="KW-0812">Transmembrane</keyword>
<dbReference type="AlphaFoldDB" id="A0A2X2RCR1"/>
<protein>
    <submittedName>
        <fullName evidence="9">Colicin uptake protein TolQ</fullName>
    </submittedName>
</protein>
<evidence type="ECO:0000256" key="1">
    <source>
        <dbReference type="ARBA" id="ARBA00004651"/>
    </source>
</evidence>
<organism evidence="9 10">
    <name type="scientific">Capnocytophaga ochracea</name>
    <dbReference type="NCBI Taxonomy" id="1018"/>
    <lineage>
        <taxon>Bacteria</taxon>
        <taxon>Pseudomonadati</taxon>
        <taxon>Bacteroidota</taxon>
        <taxon>Flavobacteriia</taxon>
        <taxon>Flavobacteriales</taxon>
        <taxon>Flavobacteriaceae</taxon>
        <taxon>Capnocytophaga</taxon>
    </lineage>
</organism>
<dbReference type="EMBL" id="UARG01000017">
    <property type="protein sequence ID" value="SQA76974.1"/>
    <property type="molecule type" value="Genomic_DNA"/>
</dbReference>
<keyword evidence="6" id="KW-0653">Protein transport</keyword>
<evidence type="ECO:0000313" key="10">
    <source>
        <dbReference type="Proteomes" id="UP000249891"/>
    </source>
</evidence>
<keyword evidence="4 7" id="KW-1133">Transmembrane helix</keyword>
<keyword evidence="5 7" id="KW-0472">Membrane</keyword>
<evidence type="ECO:0000256" key="3">
    <source>
        <dbReference type="ARBA" id="ARBA00022692"/>
    </source>
</evidence>
<comment type="similarity">
    <text evidence="6">Belongs to the exbB/tolQ family.</text>
</comment>
<evidence type="ECO:0000256" key="4">
    <source>
        <dbReference type="ARBA" id="ARBA00022989"/>
    </source>
</evidence>